<organism evidence="1 2">
    <name type="scientific">Phytophthora sojae (strain P6497)</name>
    <name type="common">Soybean stem and root rot agent</name>
    <name type="synonym">Phytophthora megasperma f. sp. glycines</name>
    <dbReference type="NCBI Taxonomy" id="1094619"/>
    <lineage>
        <taxon>Eukaryota</taxon>
        <taxon>Sar</taxon>
        <taxon>Stramenopiles</taxon>
        <taxon>Oomycota</taxon>
        <taxon>Peronosporomycetes</taxon>
        <taxon>Peronosporales</taxon>
        <taxon>Peronosporaceae</taxon>
        <taxon>Phytophthora</taxon>
    </lineage>
</organism>
<reference evidence="1 2" key="1">
    <citation type="journal article" date="2006" name="Science">
        <title>Phytophthora genome sequences uncover evolutionary origins and mechanisms of pathogenesis.</title>
        <authorList>
            <person name="Tyler B.M."/>
            <person name="Tripathy S."/>
            <person name="Zhang X."/>
            <person name="Dehal P."/>
            <person name="Jiang R.H."/>
            <person name="Aerts A."/>
            <person name="Arredondo F.D."/>
            <person name="Baxter L."/>
            <person name="Bensasson D."/>
            <person name="Beynon J.L."/>
            <person name="Chapman J."/>
            <person name="Damasceno C.M."/>
            <person name="Dorrance A.E."/>
            <person name="Dou D."/>
            <person name="Dickerman A.W."/>
            <person name="Dubchak I.L."/>
            <person name="Garbelotto M."/>
            <person name="Gijzen M."/>
            <person name="Gordon S.G."/>
            <person name="Govers F."/>
            <person name="Grunwald N.J."/>
            <person name="Huang W."/>
            <person name="Ivors K.L."/>
            <person name="Jones R.W."/>
            <person name="Kamoun S."/>
            <person name="Krampis K."/>
            <person name="Lamour K.H."/>
            <person name="Lee M.K."/>
            <person name="McDonald W.H."/>
            <person name="Medina M."/>
            <person name="Meijer H.J."/>
            <person name="Nordberg E.K."/>
            <person name="Maclean D.J."/>
            <person name="Ospina-Giraldo M.D."/>
            <person name="Morris P.F."/>
            <person name="Phuntumart V."/>
            <person name="Putnam N.H."/>
            <person name="Rash S."/>
            <person name="Rose J.K."/>
            <person name="Sakihama Y."/>
            <person name="Salamov A.A."/>
            <person name="Savidor A."/>
            <person name="Scheuring C.F."/>
            <person name="Smith B.M."/>
            <person name="Sobral B.W."/>
            <person name="Terry A."/>
            <person name="Torto-Alalibo T.A."/>
            <person name="Win J."/>
            <person name="Xu Z."/>
            <person name="Zhang H."/>
            <person name="Grigoriev I.V."/>
            <person name="Rokhsar D.S."/>
            <person name="Boore J.L."/>
        </authorList>
    </citation>
    <scope>NUCLEOTIDE SEQUENCE [LARGE SCALE GENOMIC DNA]</scope>
    <source>
        <strain evidence="1 2">P6497</strain>
    </source>
</reference>
<evidence type="ECO:0000313" key="2">
    <source>
        <dbReference type="Proteomes" id="UP000002640"/>
    </source>
</evidence>
<evidence type="ECO:0008006" key="3">
    <source>
        <dbReference type="Google" id="ProtNLM"/>
    </source>
</evidence>
<dbReference type="AlphaFoldDB" id="G4Z6P1"/>
<protein>
    <recommendedName>
        <fullName evidence="3">Restriction endonuclease domain-containing protein</fullName>
    </recommendedName>
</protein>
<name>G4Z6P1_PHYSP</name>
<dbReference type="InParanoid" id="G4Z6P1"/>
<gene>
    <name evidence="1" type="ORF">PHYSODRAFT_328434</name>
</gene>
<dbReference type="GeneID" id="20645786"/>
<keyword evidence="2" id="KW-1185">Reference proteome</keyword>
<dbReference type="KEGG" id="psoj:PHYSODRAFT_328434"/>
<dbReference type="Proteomes" id="UP000002640">
    <property type="component" value="Unassembled WGS sequence"/>
</dbReference>
<accession>G4Z6P1</accession>
<sequence>MAVARINSEFRRINLALERETRRATKNEWRAYLDSENQALKSKCCEWIEGTIYIVEPLTQEHERFTEEVNRALRAQRGFDAYMVSWGSAVTPDMPDLHDYEPDKGYGPAKFLGAPFPPGVQDYLSWYTLIVEVGKSRGWGDNAGMLDWKASEWSQFPGVRYILCVAVTDRLATAEYKLYTTLVTFDSRELLGLPPGANIRRSPYLRARFLDPTFTLDLFEVLEMARRPWA</sequence>
<dbReference type="RefSeq" id="XP_009523024.1">
    <property type="nucleotide sequence ID" value="XM_009524729.1"/>
</dbReference>
<evidence type="ECO:0000313" key="1">
    <source>
        <dbReference type="EMBL" id="EGZ20307.1"/>
    </source>
</evidence>
<dbReference type="EMBL" id="JH159153">
    <property type="protein sequence ID" value="EGZ20307.1"/>
    <property type="molecule type" value="Genomic_DNA"/>
</dbReference>
<proteinExistence type="predicted"/>